<name>A0ABR2ZLJ8_9AGAR</name>
<reference evidence="7 8" key="1">
    <citation type="submission" date="2024-05" db="EMBL/GenBank/DDBJ databases">
        <title>A draft genome resource for the thread blight pathogen Marasmius tenuissimus strain MS-2.</title>
        <authorList>
            <person name="Yulfo-Soto G.E."/>
            <person name="Baruah I.K."/>
            <person name="Amoako-Attah I."/>
            <person name="Bukari Y."/>
            <person name="Meinhardt L.W."/>
            <person name="Bailey B.A."/>
            <person name="Cohen S.P."/>
        </authorList>
    </citation>
    <scope>NUCLEOTIDE SEQUENCE [LARGE SCALE GENOMIC DNA]</scope>
    <source>
        <strain evidence="7 8">MS-2</strain>
    </source>
</reference>
<feature type="transmembrane region" description="Helical" evidence="5">
    <location>
        <begin position="137"/>
        <end position="154"/>
    </location>
</feature>
<evidence type="ECO:0000256" key="3">
    <source>
        <dbReference type="ARBA" id="ARBA00022989"/>
    </source>
</evidence>
<dbReference type="Gene3D" id="3.40.50.1240">
    <property type="entry name" value="Phosphoglycerate mutase-like"/>
    <property type="match status" value="1"/>
</dbReference>
<evidence type="ECO:0000313" key="8">
    <source>
        <dbReference type="Proteomes" id="UP001437256"/>
    </source>
</evidence>
<feature type="transmembrane region" description="Helical" evidence="5">
    <location>
        <begin position="160"/>
        <end position="177"/>
    </location>
</feature>
<dbReference type="InterPro" id="IPR029033">
    <property type="entry name" value="His_PPase_superfam"/>
</dbReference>
<feature type="transmembrane region" description="Helical" evidence="5">
    <location>
        <begin position="198"/>
        <end position="231"/>
    </location>
</feature>
<comment type="subcellular location">
    <subcellularLocation>
        <location evidence="1">Membrane</location>
        <topology evidence="1">Multi-pass membrane protein</topology>
    </subcellularLocation>
</comment>
<evidence type="ECO:0000313" key="7">
    <source>
        <dbReference type="EMBL" id="KAL0062233.1"/>
    </source>
</evidence>
<organism evidence="7 8">
    <name type="scientific">Marasmius tenuissimus</name>
    <dbReference type="NCBI Taxonomy" id="585030"/>
    <lineage>
        <taxon>Eukaryota</taxon>
        <taxon>Fungi</taxon>
        <taxon>Dikarya</taxon>
        <taxon>Basidiomycota</taxon>
        <taxon>Agaricomycotina</taxon>
        <taxon>Agaricomycetes</taxon>
        <taxon>Agaricomycetidae</taxon>
        <taxon>Agaricales</taxon>
        <taxon>Marasmiineae</taxon>
        <taxon>Marasmiaceae</taxon>
        <taxon>Marasmius</taxon>
    </lineage>
</organism>
<keyword evidence="2 5" id="KW-0812">Transmembrane</keyword>
<dbReference type="Pfam" id="PF00955">
    <property type="entry name" value="HCO3_cotransp"/>
    <property type="match status" value="1"/>
</dbReference>
<gene>
    <name evidence="7" type="ORF">AAF712_010915</name>
</gene>
<keyword evidence="4 5" id="KW-0472">Membrane</keyword>
<feature type="domain" description="Bicarbonate transporter-like transmembrane" evidence="6">
    <location>
        <begin position="123"/>
        <end position="253"/>
    </location>
</feature>
<protein>
    <recommendedName>
        <fullName evidence="6">Bicarbonate transporter-like transmembrane domain-containing protein</fullName>
    </recommendedName>
</protein>
<evidence type="ECO:0000256" key="2">
    <source>
        <dbReference type="ARBA" id="ARBA00022692"/>
    </source>
</evidence>
<proteinExistence type="predicted"/>
<dbReference type="InterPro" id="IPR011531">
    <property type="entry name" value="HCO3_transpt-like_TM_dom"/>
</dbReference>
<dbReference type="PANTHER" id="PTHR11453">
    <property type="entry name" value="ANION EXCHANGE PROTEIN"/>
    <property type="match status" value="1"/>
</dbReference>
<evidence type="ECO:0000256" key="5">
    <source>
        <dbReference type="SAM" id="Phobius"/>
    </source>
</evidence>
<comment type="caution">
    <text evidence="7">The sequence shown here is derived from an EMBL/GenBank/DDBJ whole genome shotgun (WGS) entry which is preliminary data.</text>
</comment>
<evidence type="ECO:0000256" key="1">
    <source>
        <dbReference type="ARBA" id="ARBA00004141"/>
    </source>
</evidence>
<sequence length="523" mass="56845">MAVQLSEDDNAQLDLQQRIGIANPCLEDLHPITPSPRNEQRTENLELFLCFRGRRPRSNNPSRLSSASQNGFTTFISGLLGLPAPNGLIPQAPIPRLYLSPSGRDEKSEKNPELDPIWHEEPVAVVEQRVSNLAQGSLCLVLLTGLFLHVLNLIPRAGSWGLTPFALTGFSKSYYLFRDKKLTSKDDPLRRVRKSRLILFLLIQLIGFGATFAITQTIAAIGFPVVIMLLIPIRTVLIPRLPFTDEELAILDGPTAFPFKQEFELGQHLRQRYLTANSSNFISTINNSIVNLTQVLTRADACGEGGVILNSAMSLTQGLYPANNAHTTKLANGTTVEGPLNGYQVRSIVQLDKCGAFDKATKEFYASAEFKQKADEASSYLSQLSQYNDGRPVTLENMPFLSLFNMTGIAKAQPELAGFVHFAGSIALEVRQPADGSAPVVRFNFKNGTDDAGASQLGNNKDRGCGEPALATMEGQSQASSSHHQTISPVGTGFLGAGLTLFVAIATLPVLFFLGLITFGKKA</sequence>
<dbReference type="Proteomes" id="UP001437256">
    <property type="component" value="Unassembled WGS sequence"/>
</dbReference>
<dbReference type="PANTHER" id="PTHR11453:SF82">
    <property type="entry name" value="BORON TRANSPORTER 1"/>
    <property type="match status" value="1"/>
</dbReference>
<keyword evidence="3 5" id="KW-1133">Transmembrane helix</keyword>
<evidence type="ECO:0000256" key="4">
    <source>
        <dbReference type="ARBA" id="ARBA00023136"/>
    </source>
</evidence>
<dbReference type="InterPro" id="IPR003020">
    <property type="entry name" value="HCO3_transpt_euk"/>
</dbReference>
<feature type="transmembrane region" description="Helical" evidence="5">
    <location>
        <begin position="494"/>
        <end position="519"/>
    </location>
</feature>
<accession>A0ABR2ZLJ8</accession>
<keyword evidence="8" id="KW-1185">Reference proteome</keyword>
<evidence type="ECO:0000259" key="6">
    <source>
        <dbReference type="Pfam" id="PF00955"/>
    </source>
</evidence>
<dbReference type="EMBL" id="JBBXMP010000111">
    <property type="protein sequence ID" value="KAL0062233.1"/>
    <property type="molecule type" value="Genomic_DNA"/>
</dbReference>
<dbReference type="SUPFAM" id="SSF53254">
    <property type="entry name" value="Phosphoglycerate mutase-like"/>
    <property type="match status" value="1"/>
</dbReference>